<feature type="compositionally biased region" description="Basic and acidic residues" evidence="1">
    <location>
        <begin position="154"/>
        <end position="170"/>
    </location>
</feature>
<dbReference type="PANTHER" id="PTHR43543">
    <property type="entry name" value="MALONIC SEMIALDEHYDE REDUCTASE RUTE-RELATED"/>
    <property type="match status" value="1"/>
</dbReference>
<dbReference type="NCBIfam" id="NF003768">
    <property type="entry name" value="PRK05365.1"/>
    <property type="match status" value="1"/>
</dbReference>
<feature type="domain" description="Nitroreductase" evidence="2">
    <location>
        <begin position="28"/>
        <end position="149"/>
    </location>
</feature>
<dbReference type="Proteomes" id="UP001500449">
    <property type="component" value="Unassembled WGS sequence"/>
</dbReference>
<evidence type="ECO:0000259" key="2">
    <source>
        <dbReference type="Pfam" id="PF00881"/>
    </source>
</evidence>
<dbReference type="InterPro" id="IPR050461">
    <property type="entry name" value="Nitroreductase_HadB/RutE"/>
</dbReference>
<name>A0ABN2MMF6_9PSEU</name>
<evidence type="ECO:0000313" key="4">
    <source>
        <dbReference type="Proteomes" id="UP001500449"/>
    </source>
</evidence>
<keyword evidence="4" id="KW-1185">Reference proteome</keyword>
<reference evidence="3 4" key="1">
    <citation type="journal article" date="2019" name="Int. J. Syst. Evol. Microbiol.">
        <title>The Global Catalogue of Microorganisms (GCM) 10K type strain sequencing project: providing services to taxonomists for standard genome sequencing and annotation.</title>
        <authorList>
            <consortium name="The Broad Institute Genomics Platform"/>
            <consortium name="The Broad Institute Genome Sequencing Center for Infectious Disease"/>
            <person name="Wu L."/>
            <person name="Ma J."/>
        </authorList>
    </citation>
    <scope>NUCLEOTIDE SEQUENCE [LARGE SCALE GENOMIC DNA]</scope>
    <source>
        <strain evidence="3 4">JCM 16009</strain>
    </source>
</reference>
<dbReference type="Gene3D" id="3.40.109.10">
    <property type="entry name" value="NADH Oxidase"/>
    <property type="match status" value="1"/>
</dbReference>
<feature type="region of interest" description="Disordered" evidence="1">
    <location>
        <begin position="152"/>
        <end position="213"/>
    </location>
</feature>
<proteinExistence type="predicted"/>
<dbReference type="InterPro" id="IPR000415">
    <property type="entry name" value="Nitroreductase-like"/>
</dbReference>
<accession>A0ABN2MMF6</accession>
<gene>
    <name evidence="3" type="ORF">GCM10009836_07970</name>
</gene>
<sequence>MTTTLADSDVTLPVLDDAGRAALFTEARTANTFSDTPVSDETLAAVWELAKWPPTAANTQPLRVTFVRTEEGKQRLLPLLSEGNRAKTEAAPAVAILAADLDFHEFVPKTFPARAEMKETFEASGREGREQMARFNSTLQIGYFLLAARPRAGHRPDGRLRPRGRHDGVLPRRPRAGAARRQPGPPGRGRLVPAPAPPGPLGRRHLRVSAGAP</sequence>
<dbReference type="EMBL" id="BAAAQK010000003">
    <property type="protein sequence ID" value="GAA1832302.1"/>
    <property type="molecule type" value="Genomic_DNA"/>
</dbReference>
<organism evidence="3 4">
    <name type="scientific">Pseudonocardia ailaonensis</name>
    <dbReference type="NCBI Taxonomy" id="367279"/>
    <lineage>
        <taxon>Bacteria</taxon>
        <taxon>Bacillati</taxon>
        <taxon>Actinomycetota</taxon>
        <taxon>Actinomycetes</taxon>
        <taxon>Pseudonocardiales</taxon>
        <taxon>Pseudonocardiaceae</taxon>
        <taxon>Pseudonocardia</taxon>
    </lineage>
</organism>
<dbReference type="PANTHER" id="PTHR43543:SF1">
    <property type="entry name" value="MALONIC SEMIALDEHYDE REDUCTASE RUTE-RELATED"/>
    <property type="match status" value="1"/>
</dbReference>
<protein>
    <recommendedName>
        <fullName evidence="2">Nitroreductase domain-containing protein</fullName>
    </recommendedName>
</protein>
<comment type="caution">
    <text evidence="3">The sequence shown here is derived from an EMBL/GenBank/DDBJ whole genome shotgun (WGS) entry which is preliminary data.</text>
</comment>
<dbReference type="InterPro" id="IPR029479">
    <property type="entry name" value="Nitroreductase"/>
</dbReference>
<evidence type="ECO:0000256" key="1">
    <source>
        <dbReference type="SAM" id="MobiDB-lite"/>
    </source>
</evidence>
<dbReference type="SUPFAM" id="SSF55469">
    <property type="entry name" value="FMN-dependent nitroreductase-like"/>
    <property type="match status" value="1"/>
</dbReference>
<evidence type="ECO:0000313" key="3">
    <source>
        <dbReference type="EMBL" id="GAA1832302.1"/>
    </source>
</evidence>
<feature type="compositionally biased region" description="Low complexity" evidence="1">
    <location>
        <begin position="176"/>
        <end position="193"/>
    </location>
</feature>
<dbReference type="Pfam" id="PF00881">
    <property type="entry name" value="Nitroreductase"/>
    <property type="match status" value="1"/>
</dbReference>